<keyword evidence="2" id="KW-1185">Reference proteome</keyword>
<gene>
    <name evidence="1" type="ORF">MTR67_031434</name>
</gene>
<dbReference type="Proteomes" id="UP001234989">
    <property type="component" value="Chromosome 7"/>
</dbReference>
<evidence type="ECO:0000313" key="1">
    <source>
        <dbReference type="EMBL" id="WMV38049.1"/>
    </source>
</evidence>
<proteinExistence type="predicted"/>
<dbReference type="EMBL" id="CP133618">
    <property type="protein sequence ID" value="WMV38049.1"/>
    <property type="molecule type" value="Genomic_DNA"/>
</dbReference>
<evidence type="ECO:0000313" key="2">
    <source>
        <dbReference type="Proteomes" id="UP001234989"/>
    </source>
</evidence>
<sequence length="201" mass="23029">MHCPRSSHLDAARQIFRYVKGSLDYGLMYKRHEKFMLDGFTNADWAGDTNDRHSISGYCFSTGLTMVSWCSKKQPVVTLSSTEAEYVATTMAAQECMWLKRLMGEMLCKVDYAVQIRCDNESAIKLASNPIFHGRMKHIEVCHHYIREKVLEQEVVLKGISTNEQVADIFTKSLIKAKFEYFRATLGVVDRKHAFRGSVKN</sequence>
<dbReference type="AlphaFoldDB" id="A0AAF0U2M1"/>
<dbReference type="PANTHER" id="PTHR11439:SF481">
    <property type="entry name" value="REVERSE TRANSCRIPTASE TY1_COPIA-TYPE DOMAIN-CONTAINING PROTEIN"/>
    <property type="match status" value="1"/>
</dbReference>
<protein>
    <submittedName>
        <fullName evidence="1">Uncharacterized protein</fullName>
    </submittedName>
</protein>
<organism evidence="1 2">
    <name type="scientific">Solanum verrucosum</name>
    <dbReference type="NCBI Taxonomy" id="315347"/>
    <lineage>
        <taxon>Eukaryota</taxon>
        <taxon>Viridiplantae</taxon>
        <taxon>Streptophyta</taxon>
        <taxon>Embryophyta</taxon>
        <taxon>Tracheophyta</taxon>
        <taxon>Spermatophyta</taxon>
        <taxon>Magnoliopsida</taxon>
        <taxon>eudicotyledons</taxon>
        <taxon>Gunneridae</taxon>
        <taxon>Pentapetalae</taxon>
        <taxon>asterids</taxon>
        <taxon>lamiids</taxon>
        <taxon>Solanales</taxon>
        <taxon>Solanaceae</taxon>
        <taxon>Solanoideae</taxon>
        <taxon>Solaneae</taxon>
        <taxon>Solanum</taxon>
    </lineage>
</organism>
<accession>A0AAF0U2M1</accession>
<dbReference type="CDD" id="cd09272">
    <property type="entry name" value="RNase_HI_RT_Ty1"/>
    <property type="match status" value="1"/>
</dbReference>
<name>A0AAF0U2M1_SOLVR</name>
<reference evidence="1" key="1">
    <citation type="submission" date="2023-08" db="EMBL/GenBank/DDBJ databases">
        <title>A de novo genome assembly of Solanum verrucosum Schlechtendal, a Mexican diploid species geographically isolated from the other diploid A-genome species in potato relatives.</title>
        <authorList>
            <person name="Hosaka K."/>
        </authorList>
    </citation>
    <scope>NUCLEOTIDE SEQUENCE</scope>
    <source>
        <tissue evidence="1">Young leaves</tissue>
    </source>
</reference>
<dbReference type="PANTHER" id="PTHR11439">
    <property type="entry name" value="GAG-POL-RELATED RETROTRANSPOSON"/>
    <property type="match status" value="1"/>
</dbReference>